<dbReference type="EMBL" id="CM031832">
    <property type="protein sequence ID" value="KAG6698421.1"/>
    <property type="molecule type" value="Genomic_DNA"/>
</dbReference>
<feature type="domain" description="Cation-transporting P-type ATPase N-terminal" evidence="15">
    <location>
        <begin position="18"/>
        <end position="90"/>
    </location>
</feature>
<evidence type="ECO:0000256" key="14">
    <source>
        <dbReference type="RuleBase" id="RU362083"/>
    </source>
</evidence>
<feature type="transmembrane region" description="Helical" evidence="14">
    <location>
        <begin position="650"/>
        <end position="672"/>
    </location>
</feature>
<keyword evidence="6 14" id="KW-0547">Nucleotide-binding</keyword>
<dbReference type="SFLD" id="SFLDS00003">
    <property type="entry name" value="Haloacid_Dehalogenase"/>
    <property type="match status" value="1"/>
</dbReference>
<dbReference type="InterPro" id="IPR006534">
    <property type="entry name" value="P-type_ATPase_IIIA"/>
</dbReference>
<evidence type="ECO:0000256" key="4">
    <source>
        <dbReference type="ARBA" id="ARBA00022692"/>
    </source>
</evidence>
<dbReference type="SFLD" id="SFLDG00002">
    <property type="entry name" value="C1.7:_P-type_atpase_like"/>
    <property type="match status" value="1"/>
</dbReference>
<dbReference type="CDD" id="cd02076">
    <property type="entry name" value="P-type_ATPase_H"/>
    <property type="match status" value="1"/>
</dbReference>
<keyword evidence="14" id="KW-0813">Transport</keyword>
<dbReference type="PROSITE" id="PS00154">
    <property type="entry name" value="ATPASE_E1_E2"/>
    <property type="match status" value="1"/>
</dbReference>
<keyword evidence="14" id="KW-1278">Translocase</keyword>
<dbReference type="PANTHER" id="PTHR42861">
    <property type="entry name" value="CALCIUM-TRANSPORTING ATPASE"/>
    <property type="match status" value="1"/>
</dbReference>
<feature type="transmembrane region" description="Helical" evidence="14">
    <location>
        <begin position="782"/>
        <end position="799"/>
    </location>
</feature>
<keyword evidence="10 14" id="KW-1133">Transmembrane helix</keyword>
<dbReference type="GO" id="GO:0005524">
    <property type="term" value="F:ATP binding"/>
    <property type="evidence" value="ECO:0007669"/>
    <property type="project" value="UniProtKB-UniRule"/>
</dbReference>
<dbReference type="GO" id="GO:0046872">
    <property type="term" value="F:metal ion binding"/>
    <property type="evidence" value="ECO:0007669"/>
    <property type="project" value="UniProtKB-KW"/>
</dbReference>
<dbReference type="EC" id="7.1.2.1" evidence="14"/>
<keyword evidence="7 14" id="KW-0375">Hydrogen ion transport</keyword>
<gene>
    <name evidence="16" type="ORF">I3842_08G019700</name>
</gene>
<dbReference type="SFLD" id="SFLDF00027">
    <property type="entry name" value="p-type_atpase"/>
    <property type="match status" value="1"/>
</dbReference>
<evidence type="ECO:0000256" key="10">
    <source>
        <dbReference type="ARBA" id="ARBA00022989"/>
    </source>
</evidence>
<evidence type="ECO:0000256" key="3">
    <source>
        <dbReference type="ARBA" id="ARBA00022553"/>
    </source>
</evidence>
<keyword evidence="9 14" id="KW-0460">Magnesium</keyword>
<dbReference type="GO" id="GO:0120029">
    <property type="term" value="P:proton export across plasma membrane"/>
    <property type="evidence" value="ECO:0007669"/>
    <property type="project" value="UniProtKB-UniRule"/>
</dbReference>
<dbReference type="FunFam" id="3.40.1110.10:FF:000004">
    <property type="entry name" value="Plasma membrane ATPase"/>
    <property type="match status" value="1"/>
</dbReference>
<evidence type="ECO:0000256" key="12">
    <source>
        <dbReference type="ARBA" id="ARBA00023136"/>
    </source>
</evidence>
<sequence length="914" mass="100578">MGGDKGISLEEIKNESVDLERIPIEEVFEQLKCSREGLSSEEGAHRLQVFGPNKLEEKKESKILKFLGFMWNPLSWVMEAAAIMAIALANGSGRPPDWQDFVGIVVLLLINSTISFIEENNAGNAAAALMAGLAPKTKVLRDGRWSEQDAAILVPGDIISIKLGDIIPADARLLEGDPLKIDQSALTGESLPVTKNPSDEVFSGSTCKQGEIEAVVIATGVHTFFGKAAHLVDSTNQVGHFQKVLTAIGNFCICSIAVGIIIEIIVMYPIQHRKYRDGIDNLLVLLIGGIPIAMPTVLSVTMAIGSHRLSQQGAITKRMTAIEEMAGMDVLCSDKTGTLTLNKLTVDRNLIEVFAKGVEKEHVILLAARASRTENQDAIDAAIVGMLADPKEARAGAREIHFFPFNPVDKRTALTYIDDNGNWHRASKGAPEQIITLCNCKEDVRKRVHAVIDKFAERGLRSLAVARQEIPEKTKDSPGAPWQFVGLLPLFDPPRHDSAETIRRALNLGVNVKMITGDQLAIGKETGRRLGMGTNMYPSSSLLGQDKDASIAALPVDELIEKADGFAGVFPEHKYEIVKKLQERKHICGMTGDGVNDAPALKKADIGIAVADATDAARGASDIVLTEPGLSVIISAVLTSRAIFQRMKNYTIYAVSITIRIVFGFLFIALIWKFDFAPFMVLIIAILNDVIFFWAMKETNFFSDTFGVRPLSGNDREMMAALYLQVSIISQALIFVTRSRSWSFIERPGLLLLTAFVLAQLVATFIAVYANWGFARIKGAGWGWAGVIWLYSIVTYVPLDMLKFAIRYILSGKAWDNLLENKTAFTTKKDYGKEEREAQWAAAQRTLHGLQPPETNNLFADKNSYRELSEIAEQAKRRAEVARLRELHTLKGHVESVVKLKGLDIDTIQQHYTV</sequence>
<evidence type="ECO:0000256" key="8">
    <source>
        <dbReference type="ARBA" id="ARBA00022840"/>
    </source>
</evidence>
<comment type="caution">
    <text evidence="14">Lacks conserved residue(s) required for the propagation of feature annotation.</text>
</comment>
<organism evidence="16 17">
    <name type="scientific">Carya illinoinensis</name>
    <name type="common">Pecan</name>
    <dbReference type="NCBI Taxonomy" id="32201"/>
    <lineage>
        <taxon>Eukaryota</taxon>
        <taxon>Viridiplantae</taxon>
        <taxon>Streptophyta</taxon>
        <taxon>Embryophyta</taxon>
        <taxon>Tracheophyta</taxon>
        <taxon>Spermatophyta</taxon>
        <taxon>Magnoliopsida</taxon>
        <taxon>eudicotyledons</taxon>
        <taxon>Gunneridae</taxon>
        <taxon>Pentapetalae</taxon>
        <taxon>rosids</taxon>
        <taxon>fabids</taxon>
        <taxon>Fagales</taxon>
        <taxon>Juglandaceae</taxon>
        <taxon>Carya</taxon>
    </lineage>
</organism>
<evidence type="ECO:0000313" key="16">
    <source>
        <dbReference type="EMBL" id="KAG6698421.1"/>
    </source>
</evidence>
<dbReference type="NCBIfam" id="TIGR01494">
    <property type="entry name" value="ATPase_P-type"/>
    <property type="match status" value="2"/>
</dbReference>
<dbReference type="SMART" id="SM00831">
    <property type="entry name" value="Cation_ATPase_N"/>
    <property type="match status" value="1"/>
</dbReference>
<evidence type="ECO:0000256" key="6">
    <source>
        <dbReference type="ARBA" id="ARBA00022741"/>
    </source>
</evidence>
<comment type="catalytic activity">
    <reaction evidence="13 14">
        <text>ATP + H2O + H(+)(in) = ADP + phosphate + 2 H(+)(out)</text>
        <dbReference type="Rhea" id="RHEA:20852"/>
        <dbReference type="ChEBI" id="CHEBI:15377"/>
        <dbReference type="ChEBI" id="CHEBI:15378"/>
        <dbReference type="ChEBI" id="CHEBI:30616"/>
        <dbReference type="ChEBI" id="CHEBI:43474"/>
        <dbReference type="ChEBI" id="CHEBI:456216"/>
        <dbReference type="EC" id="7.1.2.1"/>
    </reaction>
</comment>
<keyword evidence="11 14" id="KW-0406">Ion transport</keyword>
<dbReference type="GO" id="GO:0005886">
    <property type="term" value="C:plasma membrane"/>
    <property type="evidence" value="ECO:0007669"/>
    <property type="project" value="UniProtKB-SubCell"/>
</dbReference>
<feature type="transmembrane region" description="Helical" evidence="14">
    <location>
        <begin position="749"/>
        <end position="770"/>
    </location>
</feature>
<keyword evidence="4 14" id="KW-0812">Transmembrane</keyword>
<evidence type="ECO:0000256" key="11">
    <source>
        <dbReference type="ARBA" id="ARBA00023065"/>
    </source>
</evidence>
<keyword evidence="8 14" id="KW-0067">ATP-binding</keyword>
<dbReference type="InterPro" id="IPR059000">
    <property type="entry name" value="ATPase_P-type_domA"/>
</dbReference>
<accession>A0A922J884</accession>
<comment type="caution">
    <text evidence="16">The sequence shown here is derived from an EMBL/GenBank/DDBJ whole genome shotgun (WGS) entry which is preliminary data.</text>
</comment>
<evidence type="ECO:0000256" key="5">
    <source>
        <dbReference type="ARBA" id="ARBA00022723"/>
    </source>
</evidence>
<feature type="transmembrane region" description="Helical" evidence="14">
    <location>
        <begin position="282"/>
        <end position="304"/>
    </location>
</feature>
<dbReference type="Proteomes" id="UP000811246">
    <property type="component" value="Chromosome 8"/>
</dbReference>
<dbReference type="GO" id="GO:0016887">
    <property type="term" value="F:ATP hydrolysis activity"/>
    <property type="evidence" value="ECO:0007669"/>
    <property type="project" value="InterPro"/>
</dbReference>
<dbReference type="Pfam" id="PF00702">
    <property type="entry name" value="Hydrolase"/>
    <property type="match status" value="1"/>
</dbReference>
<evidence type="ECO:0000259" key="15">
    <source>
        <dbReference type="SMART" id="SM00831"/>
    </source>
</evidence>
<feature type="transmembrane region" description="Helical" evidence="14">
    <location>
        <begin position="679"/>
        <end position="696"/>
    </location>
</feature>
<evidence type="ECO:0000256" key="2">
    <source>
        <dbReference type="ARBA" id="ARBA00008804"/>
    </source>
</evidence>
<evidence type="ECO:0000313" key="17">
    <source>
        <dbReference type="Proteomes" id="UP000811246"/>
    </source>
</evidence>
<feature type="transmembrane region" description="Helical" evidence="14">
    <location>
        <begin position="718"/>
        <end position="737"/>
    </location>
</feature>
<protein>
    <recommendedName>
        <fullName evidence="14">Plasma membrane ATPase</fullName>
        <ecNumber evidence="14">7.1.2.1</ecNumber>
    </recommendedName>
</protein>
<proteinExistence type="inferred from homology"/>
<evidence type="ECO:0000256" key="7">
    <source>
        <dbReference type="ARBA" id="ARBA00022781"/>
    </source>
</evidence>
<keyword evidence="3" id="KW-0597">Phosphoprotein</keyword>
<dbReference type="InterPro" id="IPR018303">
    <property type="entry name" value="ATPase_P-typ_P_site"/>
</dbReference>
<evidence type="ECO:0000256" key="1">
    <source>
        <dbReference type="ARBA" id="ARBA00004141"/>
    </source>
</evidence>
<keyword evidence="5" id="KW-0479">Metal-binding</keyword>
<evidence type="ECO:0000256" key="9">
    <source>
        <dbReference type="ARBA" id="ARBA00022842"/>
    </source>
</evidence>
<evidence type="ECO:0000256" key="13">
    <source>
        <dbReference type="ARBA" id="ARBA00048122"/>
    </source>
</evidence>
<dbReference type="FunFam" id="3.40.50.1000:FF:000211">
    <property type="entry name" value="Plasma membrane ATPase"/>
    <property type="match status" value="1"/>
</dbReference>
<dbReference type="FunFam" id="2.70.150.10:FF:000004">
    <property type="entry name" value="Plasma membrane ATPase"/>
    <property type="match status" value="1"/>
</dbReference>
<feature type="transmembrane region" description="Helical" evidence="14">
    <location>
        <begin position="244"/>
        <end position="270"/>
    </location>
</feature>
<dbReference type="Pfam" id="PF00690">
    <property type="entry name" value="Cation_ATPase_N"/>
    <property type="match status" value="1"/>
</dbReference>
<keyword evidence="12 14" id="KW-0472">Membrane</keyword>
<dbReference type="InterPro" id="IPR004014">
    <property type="entry name" value="ATPase_P-typ_cation-transptr_N"/>
</dbReference>
<dbReference type="GO" id="GO:0008553">
    <property type="term" value="F:P-type proton-exporting transporter activity"/>
    <property type="evidence" value="ECO:0007669"/>
    <property type="project" value="UniProtKB-UniRule"/>
</dbReference>
<dbReference type="AlphaFoldDB" id="A0A922J884"/>
<dbReference type="InterPro" id="IPR044492">
    <property type="entry name" value="P_typ_ATPase_HD_dom"/>
</dbReference>
<reference evidence="16" key="1">
    <citation type="submission" date="2021-01" db="EMBL/GenBank/DDBJ databases">
        <authorList>
            <person name="Lovell J.T."/>
            <person name="Bentley N."/>
            <person name="Bhattarai G."/>
            <person name="Jenkins J.W."/>
            <person name="Sreedasyam A."/>
            <person name="Alarcon Y."/>
            <person name="Bock C."/>
            <person name="Boston L."/>
            <person name="Carlson J."/>
            <person name="Cervantes K."/>
            <person name="Clermont K."/>
            <person name="Krom N."/>
            <person name="Kubenka K."/>
            <person name="Mamidi S."/>
            <person name="Mattison C."/>
            <person name="Monteros M."/>
            <person name="Pisani C."/>
            <person name="Plott C."/>
            <person name="Rajasekar S."/>
            <person name="Rhein H.S."/>
            <person name="Rohla C."/>
            <person name="Song M."/>
            <person name="Hilaire R.S."/>
            <person name="Shu S."/>
            <person name="Wells L."/>
            <person name="Wang X."/>
            <person name="Webber J."/>
            <person name="Heerema R.J."/>
            <person name="Klein P."/>
            <person name="Conner P."/>
            <person name="Grauke L."/>
            <person name="Grimwood J."/>
            <person name="Schmutz J."/>
            <person name="Randall J.J."/>
        </authorList>
    </citation>
    <scope>NUCLEOTIDE SEQUENCE</scope>
    <source>
        <tissue evidence="16">Leaf</tissue>
    </source>
</reference>
<dbReference type="NCBIfam" id="TIGR01647">
    <property type="entry name" value="ATPase-IIIA_H"/>
    <property type="match status" value="1"/>
</dbReference>
<dbReference type="InterPro" id="IPR001757">
    <property type="entry name" value="P_typ_ATPase"/>
</dbReference>
<comment type="subcellular location">
    <subcellularLocation>
        <location evidence="14">Cell membrane</location>
        <topology evidence="14">Multi-pass membrane protein</topology>
    </subcellularLocation>
    <subcellularLocation>
        <location evidence="1">Membrane</location>
        <topology evidence="1">Multi-pass membrane protein</topology>
    </subcellularLocation>
</comment>
<name>A0A922J884_CARIL</name>
<comment type="similarity">
    <text evidence="2 14">Belongs to the cation transport ATPase (P-type) (TC 3.A.3) family. Type IIIA subfamily.</text>
</comment>
<dbReference type="Pfam" id="PF00122">
    <property type="entry name" value="E1-E2_ATPase"/>
    <property type="match status" value="1"/>
</dbReference>